<gene>
    <name evidence="2" type="ORF">EFL95_11510</name>
</gene>
<protein>
    <submittedName>
        <fullName evidence="2">Uncharacterized protein</fullName>
    </submittedName>
</protein>
<proteinExistence type="predicted"/>
<evidence type="ECO:0000256" key="1">
    <source>
        <dbReference type="SAM" id="Phobius"/>
    </source>
</evidence>
<name>A0A3N0DVF1_9ACTN</name>
<evidence type="ECO:0000313" key="3">
    <source>
        <dbReference type="Proteomes" id="UP000277094"/>
    </source>
</evidence>
<feature type="transmembrane region" description="Helical" evidence="1">
    <location>
        <begin position="42"/>
        <end position="62"/>
    </location>
</feature>
<keyword evidence="3" id="KW-1185">Reference proteome</keyword>
<reference evidence="2 3" key="1">
    <citation type="submission" date="2018-11" db="EMBL/GenBank/DDBJ databases">
        <authorList>
            <person name="Li F."/>
        </authorList>
    </citation>
    <scope>NUCLEOTIDE SEQUENCE [LARGE SCALE GENOMIC DNA]</scope>
    <source>
        <strain evidence="2 3">KIS18-7</strain>
    </source>
</reference>
<keyword evidence="1" id="KW-0812">Transmembrane</keyword>
<sequence length="455" mass="48756">MDPMSDLGTALRELAGRQQPIDGSDAADLWSRGKQRVRRRRAIGAAVAAIVVAAVGLGAVLVPEPAVVMPAGEVHKPAYPERIYPASRWLATTKDHPLGQVAVVIPSYRGNKSSVYAISATTGEYRYLDLPGWVEGSHVSLAPDGKHLAYWTTGRTTQAPYPDPILNPVGKGEAIAGVAIYDTVTGKVQRTPLPTPHGMSDEPVYWVNNATMWFGDWRLQNRHSAKMVRSLSISVGRPEPLQIRDSALAGTSGNLNSNGTFSLSEDGQQTWEQVAAPGSIDPGFFEARPAVRLPVRLPEKHADGPVATYDYVATAGTRVVVVVDSTPSMSSPVLVGDIDKNGAVKTLDFVGDRFQEADVVGWRDASTLLAYGRDRHGAILAAVDVPTRKLTVLTRSISGWSPDMSPARDVLAQGLVTGLRPPEPMDPRLRNGLIAGGGLVLAGAVLVLVRRRRRA</sequence>
<organism evidence="2 3">
    <name type="scientific">Nocardioides marmorisolisilvae</name>
    <dbReference type="NCBI Taxonomy" id="1542737"/>
    <lineage>
        <taxon>Bacteria</taxon>
        <taxon>Bacillati</taxon>
        <taxon>Actinomycetota</taxon>
        <taxon>Actinomycetes</taxon>
        <taxon>Propionibacteriales</taxon>
        <taxon>Nocardioidaceae</taxon>
        <taxon>Nocardioides</taxon>
    </lineage>
</organism>
<dbReference type="SUPFAM" id="SSF82171">
    <property type="entry name" value="DPP6 N-terminal domain-like"/>
    <property type="match status" value="1"/>
</dbReference>
<keyword evidence="1" id="KW-0472">Membrane</keyword>
<dbReference type="AlphaFoldDB" id="A0A3N0DVF1"/>
<comment type="caution">
    <text evidence="2">The sequence shown here is derived from an EMBL/GenBank/DDBJ whole genome shotgun (WGS) entry which is preliminary data.</text>
</comment>
<feature type="transmembrane region" description="Helical" evidence="1">
    <location>
        <begin position="429"/>
        <end position="449"/>
    </location>
</feature>
<keyword evidence="1" id="KW-1133">Transmembrane helix</keyword>
<dbReference type="EMBL" id="RJSG01000002">
    <property type="protein sequence ID" value="RNL79594.1"/>
    <property type="molecule type" value="Genomic_DNA"/>
</dbReference>
<evidence type="ECO:0000313" key="2">
    <source>
        <dbReference type="EMBL" id="RNL79594.1"/>
    </source>
</evidence>
<accession>A0A3N0DVF1</accession>
<dbReference type="Proteomes" id="UP000277094">
    <property type="component" value="Unassembled WGS sequence"/>
</dbReference>